<dbReference type="Proteomes" id="UP001528823">
    <property type="component" value="Unassembled WGS sequence"/>
</dbReference>
<dbReference type="EMBL" id="JAPMOU010000029">
    <property type="protein sequence ID" value="MDE1464160.1"/>
    <property type="molecule type" value="Genomic_DNA"/>
</dbReference>
<gene>
    <name evidence="1" type="ORF">ORQ98_19570</name>
</gene>
<dbReference type="RefSeq" id="WP_274690491.1">
    <property type="nucleotide sequence ID" value="NZ_JAPMOU010000029.1"/>
</dbReference>
<proteinExistence type="predicted"/>
<accession>A0ABT5UD71</accession>
<organism evidence="1 2">
    <name type="scientific">Spartinivicinus poritis</name>
    <dbReference type="NCBI Taxonomy" id="2994640"/>
    <lineage>
        <taxon>Bacteria</taxon>
        <taxon>Pseudomonadati</taxon>
        <taxon>Pseudomonadota</taxon>
        <taxon>Gammaproteobacteria</taxon>
        <taxon>Oceanospirillales</taxon>
        <taxon>Zooshikellaceae</taxon>
        <taxon>Spartinivicinus</taxon>
    </lineage>
</organism>
<keyword evidence="2" id="KW-1185">Reference proteome</keyword>
<reference evidence="1 2" key="1">
    <citation type="submission" date="2022-11" db="EMBL/GenBank/DDBJ databases">
        <title>Spartinivicinus poritis sp. nov., isolated from scleractinian coral Porites lutea.</title>
        <authorList>
            <person name="Zhang G."/>
            <person name="Cai L."/>
            <person name="Wei Q."/>
        </authorList>
    </citation>
    <scope>NUCLEOTIDE SEQUENCE [LARGE SCALE GENOMIC DNA]</scope>
    <source>
        <strain evidence="1 2">A2-2</strain>
    </source>
</reference>
<protein>
    <submittedName>
        <fullName evidence="1">Uncharacterized protein</fullName>
    </submittedName>
</protein>
<evidence type="ECO:0000313" key="1">
    <source>
        <dbReference type="EMBL" id="MDE1464160.1"/>
    </source>
</evidence>
<sequence length="78" mass="9195">MNKESATLVTHTFEEIMKKLFSLLPILKEGCESDDEYNYFQREIARLANIADLKILEVIIKQYPELDFLKKNTVDKKE</sequence>
<name>A0ABT5UD71_9GAMM</name>
<comment type="caution">
    <text evidence="1">The sequence shown here is derived from an EMBL/GenBank/DDBJ whole genome shotgun (WGS) entry which is preliminary data.</text>
</comment>
<evidence type="ECO:0000313" key="2">
    <source>
        <dbReference type="Proteomes" id="UP001528823"/>
    </source>
</evidence>